<sequence length="302" mass="34795">MNDNLKARDDRRHRGTHSTACKCLAPQYVRPAHYKALSKEHGRALRNLIARNKATGEWAVRRRVSADPLFTFLRPQTGRKRAFYPERRKLLDALFVLFINKVDLATGIVTINITRLAEELSPKDEQGNVIPEEAVTVWRVSRLITALVPFGVIEAPESEWDIVNSCRFPKHIIITDAGWRLTGVDMDKLRAEQDARLAAIRDGQLAPGETLSLKVARRRWYERCRHQTILSRRTRALEGKQRKKLAALPFDERKRQVSEDLMRSMKGQTVHMTHQQFEKLVWSQLYQLELVSLEPPGTSPPH</sequence>
<dbReference type="AlphaFoldDB" id="A0A830ZF66"/>
<dbReference type="Pfam" id="PF02387">
    <property type="entry name" value="IncFII_repA"/>
    <property type="match status" value="1"/>
</dbReference>
<gene>
    <name evidence="3" type="ORF">BWI95_22050</name>
</gene>
<organism evidence="3 4">
    <name type="scientific">Kosakonia cowanii JCM 10956 = DSM 18146</name>
    <dbReference type="NCBI Taxonomy" id="1300165"/>
    <lineage>
        <taxon>Bacteria</taxon>
        <taxon>Pseudomonadati</taxon>
        <taxon>Pseudomonadota</taxon>
        <taxon>Gammaproteobacteria</taxon>
        <taxon>Enterobacterales</taxon>
        <taxon>Enterobacteriaceae</taxon>
        <taxon>Kosakonia</taxon>
    </lineage>
</organism>
<dbReference type="GO" id="GO:0006276">
    <property type="term" value="P:plasmid maintenance"/>
    <property type="evidence" value="ECO:0007669"/>
    <property type="project" value="InterPro"/>
</dbReference>
<keyword evidence="3" id="KW-0614">Plasmid</keyword>
<keyword evidence="2" id="KW-0235">DNA replication</keyword>
<evidence type="ECO:0000256" key="1">
    <source>
        <dbReference type="ARBA" id="ARBA00019152"/>
    </source>
</evidence>
<protein>
    <recommendedName>
        <fullName evidence="1">Replication initiation protein</fullName>
    </recommendedName>
</protein>
<name>A0A830ZF66_9ENTR</name>
<dbReference type="GO" id="GO:0006260">
    <property type="term" value="P:DNA replication"/>
    <property type="evidence" value="ECO:0007669"/>
    <property type="project" value="UniProtKB-KW"/>
</dbReference>
<evidence type="ECO:0000313" key="4">
    <source>
        <dbReference type="Proteomes" id="UP000187148"/>
    </source>
</evidence>
<reference evidence="3 4" key="1">
    <citation type="submission" date="2017-01" db="EMBL/GenBank/DDBJ databases">
        <authorList>
            <person name="Cao J.-M."/>
        </authorList>
    </citation>
    <scope>NUCLEOTIDE SEQUENCE [LARGE SCALE GENOMIC DNA]</scope>
    <source>
        <strain evidence="3 4">888-76</strain>
        <plasmid evidence="3 4">p888-76-1</plasmid>
    </source>
</reference>
<geneLocation type="plasmid" evidence="3 4">
    <name>p888-76-1</name>
</geneLocation>
<accession>A0A830ZF66</accession>
<dbReference type="InterPro" id="IPR003446">
    <property type="entry name" value="Plasmid_replication_init_RepA"/>
</dbReference>
<dbReference type="KEGG" id="kco:BWI95_22050"/>
<evidence type="ECO:0000313" key="3">
    <source>
        <dbReference type="EMBL" id="APZ07738.1"/>
    </source>
</evidence>
<dbReference type="Proteomes" id="UP000187148">
    <property type="component" value="Plasmid p888-76-1"/>
</dbReference>
<dbReference type="EMBL" id="CP019446">
    <property type="protein sequence ID" value="APZ07738.1"/>
    <property type="molecule type" value="Genomic_DNA"/>
</dbReference>
<dbReference type="NCBIfam" id="NF040977">
    <property type="entry name" value="RepA_IncFII_LM"/>
    <property type="match status" value="1"/>
</dbReference>
<keyword evidence="4" id="KW-1185">Reference proteome</keyword>
<dbReference type="RefSeq" id="WP_076770360.1">
    <property type="nucleotide sequence ID" value="NZ_CP019446.1"/>
</dbReference>
<proteinExistence type="predicted"/>
<evidence type="ECO:0000256" key="2">
    <source>
        <dbReference type="ARBA" id="ARBA00022705"/>
    </source>
</evidence>